<name>A0A3M8CLK4_9BACL</name>
<dbReference type="InterPro" id="IPR002513">
    <property type="entry name" value="Tn3_Tnp_DDE_dom"/>
</dbReference>
<reference evidence="2 3" key="1">
    <citation type="submission" date="2018-10" db="EMBL/GenBank/DDBJ databases">
        <title>Phylogenomics of Brevibacillus.</title>
        <authorList>
            <person name="Dunlap C."/>
        </authorList>
    </citation>
    <scope>NUCLEOTIDE SEQUENCE [LARGE SCALE GENOMIC DNA]</scope>
    <source>
        <strain evidence="2 3">JCM 12215</strain>
    </source>
</reference>
<dbReference type="GO" id="GO:0006313">
    <property type="term" value="P:DNA transposition"/>
    <property type="evidence" value="ECO:0007669"/>
    <property type="project" value="InterPro"/>
</dbReference>
<sequence length="121" mass="14173">MSAWDLQKNCCTRSVRPGHSSKATHPITLWPWDNTGLKRVSAGEHGESYKDLLYVRRKFIHKDNLRNAISEVVNAIFRVRMQEIWGNTTSSCAFWYDFLARHMLSDCGVEQVYEDFCNNWE</sequence>
<keyword evidence="3" id="KW-1185">Reference proteome</keyword>
<feature type="domain" description="Tn3 transposase DDE" evidence="1">
    <location>
        <begin position="34"/>
        <end position="91"/>
    </location>
</feature>
<accession>A0A3M8CLK4</accession>
<protein>
    <recommendedName>
        <fullName evidence="1">Tn3 transposase DDE domain-containing protein</fullName>
    </recommendedName>
</protein>
<dbReference type="AlphaFoldDB" id="A0A3M8CLK4"/>
<dbReference type="OrthoDB" id="2618679at2"/>
<dbReference type="GO" id="GO:0004803">
    <property type="term" value="F:transposase activity"/>
    <property type="evidence" value="ECO:0007669"/>
    <property type="project" value="InterPro"/>
</dbReference>
<dbReference type="EMBL" id="RHHR01000005">
    <property type="protein sequence ID" value="RNB76646.1"/>
    <property type="molecule type" value="Genomic_DNA"/>
</dbReference>
<proteinExistence type="predicted"/>
<comment type="caution">
    <text evidence="2">The sequence shown here is derived from an EMBL/GenBank/DDBJ whole genome shotgun (WGS) entry which is preliminary data.</text>
</comment>
<dbReference type="Pfam" id="PF01526">
    <property type="entry name" value="DDE_Tnp_Tn3"/>
    <property type="match status" value="1"/>
</dbReference>
<organism evidence="2 3">
    <name type="scientific">Brevibacillus invocatus</name>
    <dbReference type="NCBI Taxonomy" id="173959"/>
    <lineage>
        <taxon>Bacteria</taxon>
        <taxon>Bacillati</taxon>
        <taxon>Bacillota</taxon>
        <taxon>Bacilli</taxon>
        <taxon>Bacillales</taxon>
        <taxon>Paenibacillaceae</taxon>
        <taxon>Brevibacillus</taxon>
    </lineage>
</organism>
<evidence type="ECO:0000313" key="3">
    <source>
        <dbReference type="Proteomes" id="UP000282028"/>
    </source>
</evidence>
<dbReference type="Proteomes" id="UP000282028">
    <property type="component" value="Unassembled WGS sequence"/>
</dbReference>
<gene>
    <name evidence="2" type="ORF">EDM52_02320</name>
</gene>
<evidence type="ECO:0000259" key="1">
    <source>
        <dbReference type="Pfam" id="PF01526"/>
    </source>
</evidence>
<evidence type="ECO:0000313" key="2">
    <source>
        <dbReference type="EMBL" id="RNB76646.1"/>
    </source>
</evidence>